<protein>
    <submittedName>
        <fullName evidence="4">Uncharacterized protein</fullName>
    </submittedName>
</protein>
<feature type="compositionally biased region" description="Gly residues" evidence="1">
    <location>
        <begin position="692"/>
        <end position="701"/>
    </location>
</feature>
<comment type="caution">
    <text evidence="4">The sequence shown here is derived from an EMBL/GenBank/DDBJ whole genome shotgun (WGS) entry which is preliminary data.</text>
</comment>
<keyword evidence="2" id="KW-0472">Membrane</keyword>
<evidence type="ECO:0000313" key="5">
    <source>
        <dbReference type="Proteomes" id="UP001324427"/>
    </source>
</evidence>
<accession>A0AAV9JUY8</accession>
<dbReference type="EMBL" id="JAVFHQ010000004">
    <property type="protein sequence ID" value="KAK4549408.1"/>
    <property type="molecule type" value="Genomic_DNA"/>
</dbReference>
<name>A0AAV9JUY8_9PEZI</name>
<gene>
    <name evidence="4" type="ORF">LTR36_006405</name>
</gene>
<evidence type="ECO:0000313" key="4">
    <source>
        <dbReference type="EMBL" id="KAK4549408.1"/>
    </source>
</evidence>
<evidence type="ECO:0000256" key="2">
    <source>
        <dbReference type="SAM" id="Phobius"/>
    </source>
</evidence>
<feature type="region of interest" description="Disordered" evidence="1">
    <location>
        <begin position="427"/>
        <end position="450"/>
    </location>
</feature>
<dbReference type="GO" id="GO:0016255">
    <property type="term" value="P:attachment of GPI anchor to protein"/>
    <property type="evidence" value="ECO:0007669"/>
    <property type="project" value="InterPro"/>
</dbReference>
<keyword evidence="3" id="KW-0732">Signal</keyword>
<reference evidence="4 5" key="1">
    <citation type="submission" date="2021-11" db="EMBL/GenBank/DDBJ databases">
        <title>Black yeast isolated from Biological Soil Crust.</title>
        <authorList>
            <person name="Kurbessoian T."/>
        </authorList>
    </citation>
    <scope>NUCLEOTIDE SEQUENCE [LARGE SCALE GENOMIC DNA]</scope>
    <source>
        <strain evidence="4 5">CCFEE 5522</strain>
    </source>
</reference>
<keyword evidence="5" id="KW-1185">Reference proteome</keyword>
<proteinExistence type="predicted"/>
<dbReference type="PANTHER" id="PTHR12959:SF11">
    <property type="entry name" value="GPI TRANSAMIDASE COMPONENT PIG-T"/>
    <property type="match status" value="1"/>
</dbReference>
<evidence type="ECO:0000256" key="3">
    <source>
        <dbReference type="SAM" id="SignalP"/>
    </source>
</evidence>
<keyword evidence="2" id="KW-1133">Transmembrane helix</keyword>
<evidence type="ECO:0000256" key="1">
    <source>
        <dbReference type="SAM" id="MobiDB-lite"/>
    </source>
</evidence>
<dbReference type="Pfam" id="PF04113">
    <property type="entry name" value="Gpi16"/>
    <property type="match status" value="2"/>
</dbReference>
<dbReference type="PANTHER" id="PTHR12959">
    <property type="entry name" value="GPI TRANSAMIDASE COMPONENT PIG-T-RELATED"/>
    <property type="match status" value="1"/>
</dbReference>
<feature type="chain" id="PRO_5043956433" evidence="3">
    <location>
        <begin position="20"/>
        <end position="723"/>
    </location>
</feature>
<sequence length="723" mass="80243">MKLATLLSLPAALAALVIASTTPSGDYNEHLHLKPLPGGHLYAGFNFTATTSLHDYDSQHFRYFPRSLAQILQHSHTRELHLRFALGRWDEESWGSRPRDGRREGGTGVELWAWVEGDGDAGVVDERWSSLVNSLSGLFCASLNFIDGTKTTRPVLSFEPEGVHRESDGRLELLHGTLPHEVVCTENLTPFLKLLPCKGKAGISSLLDGHKVFDATWQTMSIDVRPVCHRTAPREHDIDLVDTVVSSNVTTAPFQGGSNITHVQNILRYAADLTLQSNHSITQHYTLADDGSYLGPFEDEDCHLEIQQTVDMVLDIERSMRPRDDPIPRPPPIEQLECDAGKSYNSHDTCYPKPREGHRGWSLSRVFGQSVKGNCHLDGDKDQAQKYDVSLEVPLGRRTVDIPPATSITQSDFDDLEDVRQYRLPSDSQDFDLTLPHQPVPQPPPARQEQLPPLYASRQITGYGQERGSMHTTLRNPHSYAQRVVYLESLPWFLRPYMHTLKVEGHGSDSLPRLEKMYYTPSIDRQRGTQLELLLEIPAQSTVEMTYDFEKAVLRYTEYPPDANRGFDVAPAVIRVLPLHHNTTTKTNSSESRLLASGQGQYLRTTSLLLPLPTPDFSMPYNVIILTSTVIALGFGSIFNLLVRQFVLVEEVPTSPLAEKVRAVVARVREAVSELRPVVLARLKSVREGVGSAKGGGGGGDVQEPMSDGVGANGGLKPDGKGR</sequence>
<dbReference type="InterPro" id="IPR007245">
    <property type="entry name" value="PIG-T"/>
</dbReference>
<organism evidence="4 5">
    <name type="scientific">Oleoguttula mirabilis</name>
    <dbReference type="NCBI Taxonomy" id="1507867"/>
    <lineage>
        <taxon>Eukaryota</taxon>
        <taxon>Fungi</taxon>
        <taxon>Dikarya</taxon>
        <taxon>Ascomycota</taxon>
        <taxon>Pezizomycotina</taxon>
        <taxon>Dothideomycetes</taxon>
        <taxon>Dothideomycetidae</taxon>
        <taxon>Mycosphaerellales</taxon>
        <taxon>Teratosphaeriaceae</taxon>
        <taxon>Oleoguttula</taxon>
    </lineage>
</organism>
<feature type="region of interest" description="Disordered" evidence="1">
    <location>
        <begin position="689"/>
        <end position="723"/>
    </location>
</feature>
<keyword evidence="2" id="KW-0812">Transmembrane</keyword>
<dbReference type="Proteomes" id="UP001324427">
    <property type="component" value="Unassembled WGS sequence"/>
</dbReference>
<dbReference type="GO" id="GO:0042765">
    <property type="term" value="C:GPI-anchor transamidase complex"/>
    <property type="evidence" value="ECO:0007669"/>
    <property type="project" value="InterPro"/>
</dbReference>
<dbReference type="AlphaFoldDB" id="A0AAV9JUY8"/>
<feature type="signal peptide" evidence="3">
    <location>
        <begin position="1"/>
        <end position="19"/>
    </location>
</feature>
<feature type="transmembrane region" description="Helical" evidence="2">
    <location>
        <begin position="621"/>
        <end position="643"/>
    </location>
</feature>